<feature type="transmembrane region" description="Helical" evidence="2">
    <location>
        <begin position="185"/>
        <end position="203"/>
    </location>
</feature>
<dbReference type="Pfam" id="PF01757">
    <property type="entry name" value="Acyl_transf_3"/>
    <property type="match status" value="1"/>
</dbReference>
<keyword evidence="2" id="KW-1133">Transmembrane helix</keyword>
<comment type="caution">
    <text evidence="5">The sequence shown here is derived from an EMBL/GenBank/DDBJ whole genome shotgun (WGS) entry which is preliminary data.</text>
</comment>
<feature type="transmembrane region" description="Helical" evidence="2">
    <location>
        <begin position="162"/>
        <end position="178"/>
    </location>
</feature>
<proteinExistence type="predicted"/>
<dbReference type="EMBL" id="PYHR01000002">
    <property type="protein sequence ID" value="PWD52108.1"/>
    <property type="molecule type" value="Genomic_DNA"/>
</dbReference>
<evidence type="ECO:0000259" key="4">
    <source>
        <dbReference type="Pfam" id="PF19040"/>
    </source>
</evidence>
<feature type="transmembrane region" description="Helical" evidence="2">
    <location>
        <begin position="21"/>
        <end position="42"/>
    </location>
</feature>
<organism evidence="5 6">
    <name type="scientific">Serinibacter arcticus</name>
    <dbReference type="NCBI Taxonomy" id="1655435"/>
    <lineage>
        <taxon>Bacteria</taxon>
        <taxon>Bacillati</taxon>
        <taxon>Actinomycetota</taxon>
        <taxon>Actinomycetes</taxon>
        <taxon>Micrococcales</taxon>
        <taxon>Beutenbergiaceae</taxon>
        <taxon>Serinibacter</taxon>
    </lineage>
</organism>
<keyword evidence="6" id="KW-1185">Reference proteome</keyword>
<dbReference type="RefSeq" id="WP_109230489.1">
    <property type="nucleotide sequence ID" value="NZ_PYHR01000002.1"/>
</dbReference>
<feature type="domain" description="Acyltransferase 3" evidence="3">
    <location>
        <begin position="24"/>
        <end position="350"/>
    </location>
</feature>
<dbReference type="GO" id="GO:0016747">
    <property type="term" value="F:acyltransferase activity, transferring groups other than amino-acyl groups"/>
    <property type="evidence" value="ECO:0007669"/>
    <property type="project" value="InterPro"/>
</dbReference>
<dbReference type="GO" id="GO:0009103">
    <property type="term" value="P:lipopolysaccharide biosynthetic process"/>
    <property type="evidence" value="ECO:0007669"/>
    <property type="project" value="TreeGrafter"/>
</dbReference>
<evidence type="ECO:0000313" key="6">
    <source>
        <dbReference type="Proteomes" id="UP000245166"/>
    </source>
</evidence>
<dbReference type="GO" id="GO:0016020">
    <property type="term" value="C:membrane"/>
    <property type="evidence" value="ECO:0007669"/>
    <property type="project" value="TreeGrafter"/>
</dbReference>
<keyword evidence="5" id="KW-0808">Transferase</keyword>
<dbReference type="PANTHER" id="PTHR23028">
    <property type="entry name" value="ACETYLTRANSFERASE"/>
    <property type="match status" value="1"/>
</dbReference>
<feature type="transmembrane region" description="Helical" evidence="2">
    <location>
        <begin position="248"/>
        <end position="267"/>
    </location>
</feature>
<dbReference type="OrthoDB" id="3404679at2"/>
<dbReference type="InterPro" id="IPR002656">
    <property type="entry name" value="Acyl_transf_3_dom"/>
</dbReference>
<evidence type="ECO:0000256" key="2">
    <source>
        <dbReference type="SAM" id="Phobius"/>
    </source>
</evidence>
<dbReference type="PANTHER" id="PTHR23028:SF53">
    <property type="entry name" value="ACYL_TRANSF_3 DOMAIN-CONTAINING PROTEIN"/>
    <property type="match status" value="1"/>
</dbReference>
<dbReference type="InterPro" id="IPR043968">
    <property type="entry name" value="SGNH"/>
</dbReference>
<feature type="transmembrane region" description="Helical" evidence="2">
    <location>
        <begin position="48"/>
        <end position="69"/>
    </location>
</feature>
<name>A0A2U1ZYN6_9MICO</name>
<sequence>MRHASAPTAERRSTAAPGHTPRLDIQGLRALAVGVVVVYHVWPGVLPGGFVGVDVFFVISGFLIIGSLARELERTGTVGLTAFYARRVRRLLPAASVVIVVTTILAFLVLPASQLRRSLGDGVAASLQVANWRFAFGPDSYAEATAGVSPFQHFWSLAIEEQFYIVVPILLLSIGFLVRRAGLRLAPTIVVVLLGLAAASLLWSVVQTANDPGVAYFSTLTRAWELVLGGVAALVLRRVTVGRLTSQVMGAVGLLLVLLTSAVLTTGMPFPGMLALLPVIGTVLMLAAGSGHEPGLVTVGLQARPLTWVGDVSYSLYLWHWPVVVVALALVGPTLGALDGPLVIAVSLVAAGLSERFVERPFRTRSVTRPARARRSQVRIVATGIAVATGVAAGAGIPLVVIDRQLASGADLQAQEYPGALVFAGATTLPMPVAPDPLVAFEDVALVNRDRCIEHDLTTPDPERPATTCRYGPAEAEREMVLVGDSHAGVLSTPLADLAGAEGFELTALVRNGCPFSYLPPSHVDGVPDQCADQNHRSSDLILAEDPDVVVLSAMTAYGYREALGWSGVTYEEMVGGYLDALTPLVEAGIEIVVVRDTPFLPFSAPDCVAQDDDPSDCTAPRSILEEQPDPLVEAATSLEGASVVDLTDHVCRESECTSVEGNVLVYRDNHLTDTYARSLRTALRPAMAWLDA</sequence>
<dbReference type="InterPro" id="IPR050879">
    <property type="entry name" value="Acyltransferase_3"/>
</dbReference>
<keyword evidence="2" id="KW-0812">Transmembrane</keyword>
<dbReference type="AlphaFoldDB" id="A0A2U1ZYN6"/>
<gene>
    <name evidence="5" type="ORF">C8046_17140</name>
</gene>
<dbReference type="Proteomes" id="UP000245166">
    <property type="component" value="Unassembled WGS sequence"/>
</dbReference>
<keyword evidence="5" id="KW-0012">Acyltransferase</keyword>
<evidence type="ECO:0000259" key="3">
    <source>
        <dbReference type="Pfam" id="PF01757"/>
    </source>
</evidence>
<feature type="transmembrane region" description="Helical" evidence="2">
    <location>
        <begin position="378"/>
        <end position="401"/>
    </location>
</feature>
<feature type="transmembrane region" description="Helical" evidence="2">
    <location>
        <begin position="338"/>
        <end position="358"/>
    </location>
</feature>
<accession>A0A2U1ZYN6</accession>
<feature type="transmembrane region" description="Helical" evidence="2">
    <location>
        <begin position="90"/>
        <end position="110"/>
    </location>
</feature>
<protein>
    <submittedName>
        <fullName evidence="5">Acyltransferase</fullName>
    </submittedName>
</protein>
<evidence type="ECO:0000313" key="5">
    <source>
        <dbReference type="EMBL" id="PWD52108.1"/>
    </source>
</evidence>
<feature type="region of interest" description="Disordered" evidence="1">
    <location>
        <begin position="1"/>
        <end position="20"/>
    </location>
</feature>
<feature type="transmembrane region" description="Helical" evidence="2">
    <location>
        <begin position="273"/>
        <end position="291"/>
    </location>
</feature>
<feature type="transmembrane region" description="Helical" evidence="2">
    <location>
        <begin position="215"/>
        <end position="236"/>
    </location>
</feature>
<keyword evidence="2" id="KW-0472">Membrane</keyword>
<evidence type="ECO:0000256" key="1">
    <source>
        <dbReference type="SAM" id="MobiDB-lite"/>
    </source>
</evidence>
<feature type="transmembrane region" description="Helical" evidence="2">
    <location>
        <begin position="312"/>
        <end position="332"/>
    </location>
</feature>
<reference evidence="5 6" key="1">
    <citation type="submission" date="2018-03" db="EMBL/GenBank/DDBJ databases">
        <title>Genome assembly of novel Miniimonas species PCH200.</title>
        <authorList>
            <person name="Thakur V."/>
            <person name="Kumar V."/>
            <person name="Singh D."/>
        </authorList>
    </citation>
    <scope>NUCLEOTIDE SEQUENCE [LARGE SCALE GENOMIC DNA]</scope>
    <source>
        <strain evidence="5 6">PCH200</strain>
    </source>
</reference>
<feature type="domain" description="SGNH" evidence="4">
    <location>
        <begin position="463"/>
        <end position="685"/>
    </location>
</feature>
<dbReference type="Pfam" id="PF19040">
    <property type="entry name" value="SGNH"/>
    <property type="match status" value="1"/>
</dbReference>